<feature type="compositionally biased region" description="Polar residues" evidence="2">
    <location>
        <begin position="67"/>
        <end position="80"/>
    </location>
</feature>
<dbReference type="Proteomes" id="UP000774326">
    <property type="component" value="Unassembled WGS sequence"/>
</dbReference>
<keyword evidence="4" id="KW-1185">Reference proteome</keyword>
<dbReference type="GO" id="GO:0031929">
    <property type="term" value="P:TOR signaling"/>
    <property type="evidence" value="ECO:0007669"/>
    <property type="project" value="TreeGrafter"/>
</dbReference>
<evidence type="ECO:0000313" key="4">
    <source>
        <dbReference type="Proteomes" id="UP000774326"/>
    </source>
</evidence>
<dbReference type="EMBL" id="JAEUBG010002063">
    <property type="protein sequence ID" value="KAH3685294.1"/>
    <property type="molecule type" value="Genomic_DNA"/>
</dbReference>
<dbReference type="OrthoDB" id="10253878at2759"/>
<dbReference type="InterPro" id="IPR007303">
    <property type="entry name" value="TIP41-like"/>
</dbReference>
<evidence type="ECO:0008006" key="5">
    <source>
        <dbReference type="Google" id="ProtNLM"/>
    </source>
</evidence>
<dbReference type="PANTHER" id="PTHR21021:SF16">
    <property type="entry name" value="TIP41-LIKE PROTEIN"/>
    <property type="match status" value="1"/>
</dbReference>
<feature type="compositionally biased region" description="Polar residues" evidence="2">
    <location>
        <begin position="29"/>
        <end position="38"/>
    </location>
</feature>
<protein>
    <recommendedName>
        <fullName evidence="5">Type 2A phosphatase activator TIP41</fullName>
    </recommendedName>
</protein>
<proteinExistence type="inferred from homology"/>
<feature type="compositionally biased region" description="Low complexity" evidence="2">
    <location>
        <begin position="1"/>
        <end position="28"/>
    </location>
</feature>
<dbReference type="InterPro" id="IPR051330">
    <property type="entry name" value="Phosphatase_reg/MetRdx"/>
</dbReference>
<sequence length="418" mass="46911">MSQSKPTPLSQTSPGSSSSSFLIPSQPSTQTQGINTVHINAARELHAQTVRARGPPLAHSKMGGSPQMKQQQQTKRPTVNSASSSSSISSSISTSSSFPSTVSPQSQPYQREIDIQVPAKSHTESRCTNPQCSHCGTVIIPSPVANYPLSETPSISVNDWEIYTVKNPILSGDLIDKYTEELALPIPEMIFGTNKVEIRNDSKKFGIQFNAIDALRLVKSKRDKIDIEKDLIKVSYSNEWFQTRKERTDEVKELPKPFDWTYSMDYKGTLIGGQQSQLQFTATTDPAHRIPVAKLQTQDPILFFDDMILYEDELADNGISLLSVKIRVMPQRLLLLSRFFLRVDNVLLRVRDTRVYVDFEEDVVIREYKEQEDSYDNVLRKVRGGAGSAGDPRAKLRDQAWVSSVLPVLKEKVEFMNL</sequence>
<comment type="caution">
    <text evidence="3">The sequence shown here is derived from an EMBL/GenBank/DDBJ whole genome shotgun (WGS) entry which is preliminary data.</text>
</comment>
<feature type="region of interest" description="Disordered" evidence="2">
    <location>
        <begin position="1"/>
        <end position="110"/>
    </location>
</feature>
<accession>A0A9P8TNL0</accession>
<organism evidence="3 4">
    <name type="scientific">Wickerhamomyces pijperi</name>
    <name type="common">Yeast</name>
    <name type="synonym">Pichia pijperi</name>
    <dbReference type="NCBI Taxonomy" id="599730"/>
    <lineage>
        <taxon>Eukaryota</taxon>
        <taxon>Fungi</taxon>
        <taxon>Dikarya</taxon>
        <taxon>Ascomycota</taxon>
        <taxon>Saccharomycotina</taxon>
        <taxon>Saccharomycetes</taxon>
        <taxon>Phaffomycetales</taxon>
        <taxon>Wickerhamomycetaceae</taxon>
        <taxon>Wickerhamomyces</taxon>
    </lineage>
</organism>
<evidence type="ECO:0000256" key="2">
    <source>
        <dbReference type="SAM" id="MobiDB-lite"/>
    </source>
</evidence>
<dbReference type="PANTHER" id="PTHR21021">
    <property type="entry name" value="GAF/PUTATIVE CYTOSKELETAL PROTEIN"/>
    <property type="match status" value="1"/>
</dbReference>
<gene>
    <name evidence="3" type="ORF">WICPIJ_003768</name>
</gene>
<comment type="similarity">
    <text evidence="1">Belongs to the TIP41 family.</text>
</comment>
<dbReference type="GO" id="GO:0005829">
    <property type="term" value="C:cytosol"/>
    <property type="evidence" value="ECO:0007669"/>
    <property type="project" value="TreeGrafter"/>
</dbReference>
<dbReference type="Pfam" id="PF04176">
    <property type="entry name" value="TIP41"/>
    <property type="match status" value="1"/>
</dbReference>
<reference evidence="3" key="2">
    <citation type="submission" date="2021-01" db="EMBL/GenBank/DDBJ databases">
        <authorList>
            <person name="Schikora-Tamarit M.A."/>
        </authorList>
    </citation>
    <scope>NUCLEOTIDE SEQUENCE</scope>
    <source>
        <strain evidence="3">CBS2887</strain>
    </source>
</reference>
<evidence type="ECO:0000313" key="3">
    <source>
        <dbReference type="EMBL" id="KAH3685294.1"/>
    </source>
</evidence>
<name>A0A9P8TNL0_WICPI</name>
<reference evidence="3" key="1">
    <citation type="journal article" date="2021" name="Open Biol.">
        <title>Shared evolutionary footprints suggest mitochondrial oxidative damage underlies multiple complex I losses in fungi.</title>
        <authorList>
            <person name="Schikora-Tamarit M.A."/>
            <person name="Marcet-Houben M."/>
            <person name="Nosek J."/>
            <person name="Gabaldon T."/>
        </authorList>
    </citation>
    <scope>NUCLEOTIDE SEQUENCE</scope>
    <source>
        <strain evidence="3">CBS2887</strain>
    </source>
</reference>
<evidence type="ECO:0000256" key="1">
    <source>
        <dbReference type="ARBA" id="ARBA00006658"/>
    </source>
</evidence>
<feature type="compositionally biased region" description="Low complexity" evidence="2">
    <location>
        <begin position="81"/>
        <end position="107"/>
    </location>
</feature>
<dbReference type="AlphaFoldDB" id="A0A9P8TNL0"/>